<proteinExistence type="predicted"/>
<dbReference type="AlphaFoldDB" id="A0A4U5P1Q6"/>
<reference evidence="4 5" key="1">
    <citation type="journal article" date="2015" name="Genome Biol.">
        <title>Comparative genomics of Steinernema reveals deeply conserved gene regulatory networks.</title>
        <authorList>
            <person name="Dillman A.R."/>
            <person name="Macchietto M."/>
            <person name="Porter C.F."/>
            <person name="Rogers A."/>
            <person name="Williams B."/>
            <person name="Antoshechkin I."/>
            <person name="Lee M.M."/>
            <person name="Goodwin Z."/>
            <person name="Lu X."/>
            <person name="Lewis E.E."/>
            <person name="Goodrich-Blair H."/>
            <person name="Stock S.P."/>
            <person name="Adams B.J."/>
            <person name="Sternberg P.W."/>
            <person name="Mortazavi A."/>
        </authorList>
    </citation>
    <scope>NUCLEOTIDE SEQUENCE [LARGE SCALE GENOMIC DNA]</scope>
    <source>
        <strain evidence="4 5">ALL</strain>
    </source>
</reference>
<dbReference type="CDD" id="cd19941">
    <property type="entry name" value="TIL"/>
    <property type="match status" value="1"/>
</dbReference>
<evidence type="ECO:0000313" key="4">
    <source>
        <dbReference type="EMBL" id="TKR89872.1"/>
    </source>
</evidence>
<sequence length="143" mass="15594">MNINRFYRGHCHTRISRSTFESAMFRLLLVSALVLVALANSVDRKCPAGEYLDKCGGLCEATCENPFPVCTKICKLEDRCTCNKGLVRSVHGNCVSGNQCVDELNPCNLADCATGRICLTETSYCKKAPCAKKAVCVPQSCFA</sequence>
<accession>A0A4U5P1Q6</accession>
<comment type="caution">
    <text evidence="4">The sequence shown here is derived from an EMBL/GenBank/DDBJ whole genome shotgun (WGS) entry which is preliminary data.</text>
</comment>
<evidence type="ECO:0000259" key="3">
    <source>
        <dbReference type="Pfam" id="PF01826"/>
    </source>
</evidence>
<feature type="signal peptide" evidence="2">
    <location>
        <begin position="1"/>
        <end position="39"/>
    </location>
</feature>
<name>A0A4U5P1Q6_STECR</name>
<evidence type="ECO:0000256" key="2">
    <source>
        <dbReference type="SAM" id="SignalP"/>
    </source>
</evidence>
<feature type="domain" description="TIL" evidence="3">
    <location>
        <begin position="46"/>
        <end position="100"/>
    </location>
</feature>
<dbReference type="SUPFAM" id="SSF57567">
    <property type="entry name" value="Serine protease inhibitors"/>
    <property type="match status" value="1"/>
</dbReference>
<protein>
    <recommendedName>
        <fullName evidence="3">TIL domain-containing protein</fullName>
    </recommendedName>
</protein>
<dbReference type="Gene3D" id="2.10.25.10">
    <property type="entry name" value="Laminin"/>
    <property type="match status" value="1"/>
</dbReference>
<keyword evidence="5" id="KW-1185">Reference proteome</keyword>
<dbReference type="GO" id="GO:0004867">
    <property type="term" value="F:serine-type endopeptidase inhibitor activity"/>
    <property type="evidence" value="ECO:0007669"/>
    <property type="project" value="UniProtKB-KW"/>
</dbReference>
<dbReference type="Proteomes" id="UP000298663">
    <property type="component" value="Unassembled WGS sequence"/>
</dbReference>
<dbReference type="OrthoDB" id="6236007at2759"/>
<dbReference type="Pfam" id="PF01826">
    <property type="entry name" value="TIL"/>
    <property type="match status" value="1"/>
</dbReference>
<keyword evidence="1" id="KW-0646">Protease inhibitor</keyword>
<keyword evidence="1" id="KW-0722">Serine protease inhibitor</keyword>
<reference evidence="4 5" key="2">
    <citation type="journal article" date="2019" name="G3 (Bethesda)">
        <title>Hybrid Assembly of the Genome of the Entomopathogenic Nematode Steinernema carpocapsae Identifies the X-Chromosome.</title>
        <authorList>
            <person name="Serra L."/>
            <person name="Macchietto M."/>
            <person name="Macias-Munoz A."/>
            <person name="McGill C.J."/>
            <person name="Rodriguez I.M."/>
            <person name="Rodriguez B."/>
            <person name="Murad R."/>
            <person name="Mortazavi A."/>
        </authorList>
    </citation>
    <scope>NUCLEOTIDE SEQUENCE [LARGE SCALE GENOMIC DNA]</scope>
    <source>
        <strain evidence="4 5">ALL</strain>
    </source>
</reference>
<feature type="chain" id="PRO_5020827189" description="TIL domain-containing protein" evidence="2">
    <location>
        <begin position="40"/>
        <end position="143"/>
    </location>
</feature>
<dbReference type="InterPro" id="IPR036084">
    <property type="entry name" value="Ser_inhib-like_sf"/>
</dbReference>
<evidence type="ECO:0000256" key="1">
    <source>
        <dbReference type="ARBA" id="ARBA00022900"/>
    </source>
</evidence>
<dbReference type="InterPro" id="IPR002919">
    <property type="entry name" value="TIL_dom"/>
</dbReference>
<keyword evidence="2" id="KW-0732">Signal</keyword>
<gene>
    <name evidence="4" type="ORF">L596_013912</name>
</gene>
<dbReference type="EMBL" id="AZBU02000003">
    <property type="protein sequence ID" value="TKR89872.1"/>
    <property type="molecule type" value="Genomic_DNA"/>
</dbReference>
<evidence type="ECO:0000313" key="5">
    <source>
        <dbReference type="Proteomes" id="UP000298663"/>
    </source>
</evidence>
<organism evidence="4 5">
    <name type="scientific">Steinernema carpocapsae</name>
    <name type="common">Entomopathogenic nematode</name>
    <dbReference type="NCBI Taxonomy" id="34508"/>
    <lineage>
        <taxon>Eukaryota</taxon>
        <taxon>Metazoa</taxon>
        <taxon>Ecdysozoa</taxon>
        <taxon>Nematoda</taxon>
        <taxon>Chromadorea</taxon>
        <taxon>Rhabditida</taxon>
        <taxon>Tylenchina</taxon>
        <taxon>Panagrolaimomorpha</taxon>
        <taxon>Strongyloidoidea</taxon>
        <taxon>Steinernematidae</taxon>
        <taxon>Steinernema</taxon>
    </lineage>
</organism>